<dbReference type="RefSeq" id="WP_310320328.1">
    <property type="nucleotide sequence ID" value="NZ_JAVDWU010000009.1"/>
</dbReference>
<evidence type="ECO:0000259" key="2">
    <source>
        <dbReference type="Pfam" id="PF10881"/>
    </source>
</evidence>
<dbReference type="Proteomes" id="UP001265700">
    <property type="component" value="Unassembled WGS sequence"/>
</dbReference>
<accession>A0ABU1WS48</accession>
<evidence type="ECO:0000313" key="3">
    <source>
        <dbReference type="EMBL" id="MDR7152009.1"/>
    </source>
</evidence>
<feature type="compositionally biased region" description="Basic and acidic residues" evidence="1">
    <location>
        <begin position="168"/>
        <end position="181"/>
    </location>
</feature>
<comment type="caution">
    <text evidence="3">The sequence shown here is derived from an EMBL/GenBank/DDBJ whole genome shotgun (WGS) entry which is preliminary data.</text>
</comment>
<dbReference type="InterPro" id="IPR024402">
    <property type="entry name" value="DUF2726"/>
</dbReference>
<dbReference type="EMBL" id="JAVDWU010000009">
    <property type="protein sequence ID" value="MDR7152009.1"/>
    <property type="molecule type" value="Genomic_DNA"/>
</dbReference>
<organism evidence="3 4">
    <name type="scientific">Hydrogenophaga palleronii</name>
    <dbReference type="NCBI Taxonomy" id="65655"/>
    <lineage>
        <taxon>Bacteria</taxon>
        <taxon>Pseudomonadati</taxon>
        <taxon>Pseudomonadota</taxon>
        <taxon>Betaproteobacteria</taxon>
        <taxon>Burkholderiales</taxon>
        <taxon>Comamonadaceae</taxon>
        <taxon>Hydrogenophaga</taxon>
    </lineage>
</organism>
<feature type="region of interest" description="Disordered" evidence="1">
    <location>
        <begin position="165"/>
        <end position="186"/>
    </location>
</feature>
<gene>
    <name evidence="3" type="ORF">J2W49_003985</name>
</gene>
<proteinExistence type="predicted"/>
<feature type="compositionally biased region" description="Polar residues" evidence="1">
    <location>
        <begin position="218"/>
        <end position="231"/>
    </location>
</feature>
<name>A0ABU1WS48_9BURK</name>
<feature type="region of interest" description="Disordered" evidence="1">
    <location>
        <begin position="217"/>
        <end position="265"/>
    </location>
</feature>
<reference evidence="3 4" key="1">
    <citation type="submission" date="2023-07" db="EMBL/GenBank/DDBJ databases">
        <title>Sorghum-associated microbial communities from plants grown in Nebraska, USA.</title>
        <authorList>
            <person name="Schachtman D."/>
        </authorList>
    </citation>
    <scope>NUCLEOTIDE SEQUENCE [LARGE SCALE GENOMIC DNA]</scope>
    <source>
        <strain evidence="3 4">4249</strain>
    </source>
</reference>
<evidence type="ECO:0000313" key="4">
    <source>
        <dbReference type="Proteomes" id="UP001265700"/>
    </source>
</evidence>
<evidence type="ECO:0000256" key="1">
    <source>
        <dbReference type="SAM" id="MobiDB-lite"/>
    </source>
</evidence>
<protein>
    <recommendedName>
        <fullName evidence="2">DUF2726 domain-containing protein</fullName>
    </recommendedName>
</protein>
<sequence>MLPLLIGLLIALVLVGAGVWFWRRSQVKSSGRDDRYTPERILTTEQVHMLDYLHDTFPGQVVLPNMLLKDMLSIRRASDRVKAEERLRKQRVDFVVCGEDGRPTFAFDIEQYHLSNAKAKAHQVKIKNRILKTAGVRFVFLKNGLHRMPSPAEFRKQLNLAALPQPLPKDKEDSSESRRQQLESQLSEFDQVYPATGFRDSEVMGLSGLMDLDREGRSSLSGGLNSVSAGLNSVRGGLNGRAADRPAGNNSEYKGKSKSGSSHLG</sequence>
<keyword evidence="4" id="KW-1185">Reference proteome</keyword>
<feature type="domain" description="DUF2726" evidence="2">
    <location>
        <begin position="40"/>
        <end position="143"/>
    </location>
</feature>
<dbReference type="Pfam" id="PF10881">
    <property type="entry name" value="DUF2726"/>
    <property type="match status" value="1"/>
</dbReference>